<dbReference type="SUPFAM" id="SSF46785">
    <property type="entry name" value="Winged helix' DNA-binding domain"/>
    <property type="match status" value="1"/>
</dbReference>
<keyword evidence="2" id="KW-0238">DNA-binding</keyword>
<dbReference type="InterPro" id="IPR014757">
    <property type="entry name" value="Tscrpt_reg_IclR_C"/>
</dbReference>
<dbReference type="SUPFAM" id="SSF55781">
    <property type="entry name" value="GAF domain-like"/>
    <property type="match status" value="1"/>
</dbReference>
<dbReference type="Pfam" id="PF01614">
    <property type="entry name" value="IclR_C"/>
    <property type="match status" value="1"/>
</dbReference>
<dbReference type="InterPro" id="IPR036388">
    <property type="entry name" value="WH-like_DNA-bd_sf"/>
</dbReference>
<feature type="domain" description="IclR-ED" evidence="5">
    <location>
        <begin position="78"/>
        <end position="263"/>
    </location>
</feature>
<dbReference type="Gene3D" id="1.10.10.10">
    <property type="entry name" value="Winged helix-like DNA-binding domain superfamily/Winged helix DNA-binding domain"/>
    <property type="match status" value="1"/>
</dbReference>
<reference evidence="6" key="1">
    <citation type="submission" date="2020-09" db="EMBL/GenBank/DDBJ databases">
        <title>New species isolated from human feces.</title>
        <authorList>
            <person name="Kitahara M."/>
            <person name="Shigeno Y."/>
            <person name="Shime M."/>
            <person name="Matsumoto Y."/>
            <person name="Nakamura S."/>
            <person name="Motooka D."/>
            <person name="Fukuoka S."/>
            <person name="Nishikawa H."/>
            <person name="Benno Y."/>
        </authorList>
    </citation>
    <scope>NUCLEOTIDE SEQUENCE</scope>
    <source>
        <strain evidence="6">MM59</strain>
    </source>
</reference>
<dbReference type="InterPro" id="IPR005471">
    <property type="entry name" value="Tscrpt_reg_IclR_N"/>
</dbReference>
<dbReference type="Gene3D" id="3.30.450.40">
    <property type="match status" value="1"/>
</dbReference>
<dbReference type="InterPro" id="IPR050707">
    <property type="entry name" value="HTH_MetabolicPath_Reg"/>
</dbReference>
<dbReference type="Pfam" id="PF09339">
    <property type="entry name" value="HTH_IclR"/>
    <property type="match status" value="1"/>
</dbReference>
<evidence type="ECO:0000256" key="2">
    <source>
        <dbReference type="ARBA" id="ARBA00023125"/>
    </source>
</evidence>
<dbReference type="SMART" id="SM00346">
    <property type="entry name" value="HTH_ICLR"/>
    <property type="match status" value="1"/>
</dbReference>
<dbReference type="KEGG" id="pfaa:MM59RIKEN_26470"/>
<keyword evidence="3" id="KW-0804">Transcription</keyword>
<protein>
    <submittedName>
        <fullName evidence="6">IclR family transcriptional regulator</fullName>
    </submittedName>
</protein>
<keyword evidence="7" id="KW-1185">Reference proteome</keyword>
<dbReference type="AlphaFoldDB" id="A0A810QAM9"/>
<dbReference type="InterPro" id="IPR036390">
    <property type="entry name" value="WH_DNA-bd_sf"/>
</dbReference>
<dbReference type="PANTHER" id="PTHR30136:SF24">
    <property type="entry name" value="HTH-TYPE TRANSCRIPTIONAL REPRESSOR ALLR"/>
    <property type="match status" value="1"/>
</dbReference>
<dbReference type="RefSeq" id="WP_187030510.1">
    <property type="nucleotide sequence ID" value="NZ_AP023420.1"/>
</dbReference>
<dbReference type="GO" id="GO:0003677">
    <property type="term" value="F:DNA binding"/>
    <property type="evidence" value="ECO:0007669"/>
    <property type="project" value="UniProtKB-KW"/>
</dbReference>
<accession>A0A810QAM9</accession>
<evidence type="ECO:0000256" key="1">
    <source>
        <dbReference type="ARBA" id="ARBA00023015"/>
    </source>
</evidence>
<gene>
    <name evidence="6" type="ORF">MM59RIKEN_26470</name>
</gene>
<dbReference type="GO" id="GO:0003700">
    <property type="term" value="F:DNA-binding transcription factor activity"/>
    <property type="evidence" value="ECO:0007669"/>
    <property type="project" value="TreeGrafter"/>
</dbReference>
<dbReference type="PANTHER" id="PTHR30136">
    <property type="entry name" value="HELIX-TURN-HELIX TRANSCRIPTIONAL REGULATOR, ICLR FAMILY"/>
    <property type="match status" value="1"/>
</dbReference>
<sequence>MELHSDYKAKYPVLTLEKAIDVMKYMSANASPEGITITELSDNLGLSKNNVHRILDTLLASELVDRLPGKQSYMLGWGLYELSKTVPTYHNINTSDYISVMGDLCSRVSESVNMGICSGNNECIILCKVNPNRSTLISTQVGSVEPLHVAALGKVFMSEWPTKQIVDYFDTIRTKKVTQKSIDNAEQMISECLETRRRGYAIDDEENLDGIRCVAMPVRDYTEKIVASISVSAPASRMPLDRIQKIVEELAPACRKLSIRLGYRGQS</sequence>
<keyword evidence="1" id="KW-0805">Transcription regulation</keyword>
<dbReference type="GO" id="GO:0045892">
    <property type="term" value="P:negative regulation of DNA-templated transcription"/>
    <property type="evidence" value="ECO:0007669"/>
    <property type="project" value="TreeGrafter"/>
</dbReference>
<evidence type="ECO:0000313" key="7">
    <source>
        <dbReference type="Proteomes" id="UP000679848"/>
    </source>
</evidence>
<dbReference type="EMBL" id="AP023420">
    <property type="protein sequence ID" value="BCK85328.1"/>
    <property type="molecule type" value="Genomic_DNA"/>
</dbReference>
<feature type="domain" description="HTH iclR-type" evidence="4">
    <location>
        <begin position="13"/>
        <end position="77"/>
    </location>
</feature>
<dbReference type="Proteomes" id="UP000679848">
    <property type="component" value="Chromosome"/>
</dbReference>
<evidence type="ECO:0000313" key="6">
    <source>
        <dbReference type="EMBL" id="BCK85328.1"/>
    </source>
</evidence>
<dbReference type="InterPro" id="IPR029016">
    <property type="entry name" value="GAF-like_dom_sf"/>
</dbReference>
<evidence type="ECO:0000256" key="3">
    <source>
        <dbReference type="ARBA" id="ARBA00023163"/>
    </source>
</evidence>
<name>A0A810QAM9_9FIRM</name>
<dbReference type="PROSITE" id="PS51077">
    <property type="entry name" value="HTH_ICLR"/>
    <property type="match status" value="1"/>
</dbReference>
<evidence type="ECO:0000259" key="4">
    <source>
        <dbReference type="PROSITE" id="PS51077"/>
    </source>
</evidence>
<organism evidence="6 7">
    <name type="scientific">Pusillibacter faecalis</name>
    <dbReference type="NCBI Taxonomy" id="2714358"/>
    <lineage>
        <taxon>Bacteria</taxon>
        <taxon>Bacillati</taxon>
        <taxon>Bacillota</taxon>
        <taxon>Clostridia</taxon>
        <taxon>Eubacteriales</taxon>
        <taxon>Oscillospiraceae</taxon>
        <taxon>Pusillibacter</taxon>
    </lineage>
</organism>
<evidence type="ECO:0000259" key="5">
    <source>
        <dbReference type="PROSITE" id="PS51078"/>
    </source>
</evidence>
<proteinExistence type="predicted"/>
<dbReference type="PROSITE" id="PS51078">
    <property type="entry name" value="ICLR_ED"/>
    <property type="match status" value="1"/>
</dbReference>